<feature type="signal peptide" evidence="2">
    <location>
        <begin position="1"/>
        <end position="26"/>
    </location>
</feature>
<dbReference type="OrthoDB" id="7222477at2759"/>
<feature type="compositionally biased region" description="Basic and acidic residues" evidence="1">
    <location>
        <begin position="276"/>
        <end position="343"/>
    </location>
</feature>
<dbReference type="AlphaFoldDB" id="A0A232F8U5"/>
<keyword evidence="2" id="KW-0732">Signal</keyword>
<feature type="compositionally biased region" description="Basic and acidic residues" evidence="1">
    <location>
        <begin position="200"/>
        <end position="241"/>
    </location>
</feature>
<comment type="caution">
    <text evidence="3">The sequence shown here is derived from an EMBL/GenBank/DDBJ whole genome shotgun (WGS) entry which is preliminary data.</text>
</comment>
<feature type="region of interest" description="Disordered" evidence="1">
    <location>
        <begin position="400"/>
        <end position="464"/>
    </location>
</feature>
<gene>
    <name evidence="3" type="ORF">TSAR_015185</name>
</gene>
<dbReference type="GO" id="GO:0062129">
    <property type="term" value="C:chitin-based extracellular matrix"/>
    <property type="evidence" value="ECO:0007669"/>
    <property type="project" value="TreeGrafter"/>
</dbReference>
<keyword evidence="4" id="KW-1185">Reference proteome</keyword>
<feature type="chain" id="PRO_5011991533" evidence="2">
    <location>
        <begin position="27"/>
        <end position="573"/>
    </location>
</feature>
<dbReference type="Proteomes" id="UP000215335">
    <property type="component" value="Unassembled WGS sequence"/>
</dbReference>
<dbReference type="PANTHER" id="PTHR10380:SF2">
    <property type="entry name" value="AGAP003037-PA"/>
    <property type="match status" value="1"/>
</dbReference>
<reference evidence="3 4" key="1">
    <citation type="journal article" date="2017" name="Curr. Biol.">
        <title>The Evolution of Venom by Co-option of Single-Copy Genes.</title>
        <authorList>
            <person name="Martinson E.O."/>
            <person name="Mrinalini"/>
            <person name="Kelkar Y.D."/>
            <person name="Chang C.H."/>
            <person name="Werren J.H."/>
        </authorList>
    </citation>
    <scope>NUCLEOTIDE SEQUENCE [LARGE SCALE GENOMIC DNA]</scope>
    <source>
        <strain evidence="3 4">Alberta</strain>
        <tissue evidence="3">Whole body</tissue>
    </source>
</reference>
<evidence type="ECO:0000256" key="2">
    <source>
        <dbReference type="SAM" id="SignalP"/>
    </source>
</evidence>
<accession>A0A232F8U5</accession>
<feature type="compositionally biased region" description="Basic and acidic residues" evidence="1">
    <location>
        <begin position="442"/>
        <end position="451"/>
    </location>
</feature>
<dbReference type="PANTHER" id="PTHR10380">
    <property type="entry name" value="CUTICLE PROTEIN"/>
    <property type="match status" value="1"/>
</dbReference>
<feature type="region of interest" description="Disordered" evidence="1">
    <location>
        <begin position="196"/>
        <end position="241"/>
    </location>
</feature>
<evidence type="ECO:0000256" key="1">
    <source>
        <dbReference type="SAM" id="MobiDB-lite"/>
    </source>
</evidence>
<proteinExistence type="predicted"/>
<dbReference type="InterPro" id="IPR050468">
    <property type="entry name" value="Cuticle_Struct_Prot"/>
</dbReference>
<organism evidence="3 4">
    <name type="scientific">Trichomalopsis sarcophagae</name>
    <dbReference type="NCBI Taxonomy" id="543379"/>
    <lineage>
        <taxon>Eukaryota</taxon>
        <taxon>Metazoa</taxon>
        <taxon>Ecdysozoa</taxon>
        <taxon>Arthropoda</taxon>
        <taxon>Hexapoda</taxon>
        <taxon>Insecta</taxon>
        <taxon>Pterygota</taxon>
        <taxon>Neoptera</taxon>
        <taxon>Endopterygota</taxon>
        <taxon>Hymenoptera</taxon>
        <taxon>Apocrita</taxon>
        <taxon>Proctotrupomorpha</taxon>
        <taxon>Chalcidoidea</taxon>
        <taxon>Pteromalidae</taxon>
        <taxon>Pteromalinae</taxon>
        <taxon>Trichomalopsis</taxon>
    </lineage>
</organism>
<dbReference type="EMBL" id="NNAY01000704">
    <property type="protein sequence ID" value="OXU26888.1"/>
    <property type="molecule type" value="Genomic_DNA"/>
</dbReference>
<evidence type="ECO:0000313" key="3">
    <source>
        <dbReference type="EMBL" id="OXU26888.1"/>
    </source>
</evidence>
<evidence type="ECO:0000313" key="4">
    <source>
        <dbReference type="Proteomes" id="UP000215335"/>
    </source>
</evidence>
<dbReference type="GO" id="GO:0008010">
    <property type="term" value="F:structural constituent of chitin-based larval cuticle"/>
    <property type="evidence" value="ECO:0007669"/>
    <property type="project" value="TreeGrafter"/>
</dbReference>
<feature type="compositionally biased region" description="Basic and acidic residues" evidence="1">
    <location>
        <begin position="413"/>
        <end position="424"/>
    </location>
</feature>
<sequence>MAASRSDSFFLSRVQLLICCAGCVLAQYGGDGGHTPPKKPLLIPGARRIKQPLASPRISSPSSQTSIINQRFRRPIPINRPRPSIESIPELPVFTSGIRGSRPSSAINLEQNDEPSLPIQTIQQPHIVHAQSIGLPHSLLQKPEVKPVNEENEKDEDVVQVIANLGQVSTYGAQGNLLTPTPLPVAVSTVSAYGQLQSERQQENRHHDRQQEQRLGERVEEQRQQDRQHEQRQHERQQELRHHDLRQQNRPQGNFPTPAPLPAAVPTIGAYGHLQSERQQEHRNHDRQQEQRLGERVEEQRQHDRQHEQRQHERQQEHRQHDQRQQERQQERLQDRQQERQHQQQDSMGRQLEQRQQQEQRLQQQVQAIQYRPAQQIARSSANVIDQVHQVIAPVQYRPQKPARLQKQQQQQHHSERNEYDINEARPVVKQRAQVAPKKSKPHSDYYEGRTKKPVAQTPSNPQVIRRYREETADGSIIWGFENDDGSFKEEMIGIDCITRGKYGYVDPDGLRREYTYETGIKCDEETQQQQDQDILNTFVDYQENKLVLPSGKTIDLSSMGKKQARRPSYRNL</sequence>
<feature type="region of interest" description="Disordered" evidence="1">
    <location>
        <begin position="276"/>
        <end position="359"/>
    </location>
</feature>
<name>A0A232F8U5_9HYME</name>
<protein>
    <submittedName>
        <fullName evidence="3">Uncharacterized protein</fullName>
    </submittedName>
</protein>